<dbReference type="GO" id="GO:0006310">
    <property type="term" value="P:DNA recombination"/>
    <property type="evidence" value="ECO:0007669"/>
    <property type="project" value="UniProtKB-KW"/>
</dbReference>
<reference evidence="4 5" key="1">
    <citation type="submission" date="2019-11" db="EMBL/GenBank/DDBJ databases">
        <authorList>
            <person name="Dong K."/>
        </authorList>
    </citation>
    <scope>NUCLEOTIDE SEQUENCE [LARGE SCALE GENOMIC DNA]</scope>
    <source>
        <strain evidence="4 5">NBRC 112902</strain>
    </source>
</reference>
<dbReference type="GO" id="GO:0003677">
    <property type="term" value="F:DNA binding"/>
    <property type="evidence" value="ECO:0007669"/>
    <property type="project" value="UniProtKB-KW"/>
</dbReference>
<keyword evidence="5" id="KW-1185">Reference proteome</keyword>
<comment type="caution">
    <text evidence="4">The sequence shown here is derived from an EMBL/GenBank/DDBJ whole genome shotgun (WGS) entry which is preliminary data.</text>
</comment>
<evidence type="ECO:0000256" key="1">
    <source>
        <dbReference type="ARBA" id="ARBA00023125"/>
    </source>
</evidence>
<dbReference type="InterPro" id="IPR013762">
    <property type="entry name" value="Integrase-like_cat_sf"/>
</dbReference>
<keyword evidence="1" id="KW-0238">DNA-binding</keyword>
<dbReference type="GO" id="GO:0015074">
    <property type="term" value="P:DNA integration"/>
    <property type="evidence" value="ECO:0007669"/>
    <property type="project" value="InterPro"/>
</dbReference>
<dbReference type="Gene3D" id="1.10.150.130">
    <property type="match status" value="1"/>
</dbReference>
<feature type="domain" description="Tyr recombinase" evidence="3">
    <location>
        <begin position="169"/>
        <end position="336"/>
    </location>
</feature>
<evidence type="ECO:0000313" key="4">
    <source>
        <dbReference type="EMBL" id="MTH60687.1"/>
    </source>
</evidence>
<evidence type="ECO:0000313" key="5">
    <source>
        <dbReference type="Proteomes" id="UP000449846"/>
    </source>
</evidence>
<protein>
    <submittedName>
        <fullName evidence="4">Tyrosine-type recombinase/integrase</fullName>
    </submittedName>
</protein>
<gene>
    <name evidence="4" type="ORF">GL300_15840</name>
</gene>
<dbReference type="EMBL" id="WMIG01000009">
    <property type="protein sequence ID" value="MTH60687.1"/>
    <property type="molecule type" value="Genomic_DNA"/>
</dbReference>
<dbReference type="InterPro" id="IPR010998">
    <property type="entry name" value="Integrase_recombinase_N"/>
</dbReference>
<accession>A0A844HQR9</accession>
<proteinExistence type="predicted"/>
<sequence>MRKERKPYITAKTKGDKTRWYFRLTWVEAGKRRERFIALPDDPDSAEFDRAYWSIRSGQSEQVKAPARQTWRQLATAYRGSAKFKKLAPRTQKSYTDTIEWILETNADKSVTTLSRQKLRELHMKYASTPRKADMLVQIVSILTNFARKQMDWTIDNPAEGLDLYGKQREYEPWPDWMVKALNDAPLVVRSAAELILGTGQRPAAAIAMRRDQFNGEWMTVTDEKGDETYEIFCPVVLRRYLDTLPVGGAHILARNLTQPMRYDSVEKQFRAWRESLGESAKPYSMHGLRKLAIVRLAEAECTDAQIQAITNQSPQTVAYYRKRASRKKLSRSAWSGPGTQER</sequence>
<keyword evidence="2" id="KW-0233">DNA recombination</keyword>
<organism evidence="4 5">
    <name type="scientific">Paracoccus litorisediminis</name>
    <dbReference type="NCBI Taxonomy" id="2006130"/>
    <lineage>
        <taxon>Bacteria</taxon>
        <taxon>Pseudomonadati</taxon>
        <taxon>Pseudomonadota</taxon>
        <taxon>Alphaproteobacteria</taxon>
        <taxon>Rhodobacterales</taxon>
        <taxon>Paracoccaceae</taxon>
        <taxon>Paracoccus</taxon>
    </lineage>
</organism>
<dbReference type="OrthoDB" id="7510934at2"/>
<dbReference type="Pfam" id="PF00589">
    <property type="entry name" value="Phage_integrase"/>
    <property type="match status" value="1"/>
</dbReference>
<dbReference type="RefSeq" id="WP_155040621.1">
    <property type="nucleotide sequence ID" value="NZ_WMIG01000009.1"/>
</dbReference>
<evidence type="ECO:0000256" key="2">
    <source>
        <dbReference type="ARBA" id="ARBA00023172"/>
    </source>
</evidence>
<dbReference type="AlphaFoldDB" id="A0A844HQR9"/>
<evidence type="ECO:0000259" key="3">
    <source>
        <dbReference type="PROSITE" id="PS51898"/>
    </source>
</evidence>
<dbReference type="Gene3D" id="1.10.443.10">
    <property type="entry name" value="Intergrase catalytic core"/>
    <property type="match status" value="1"/>
</dbReference>
<dbReference type="SUPFAM" id="SSF56349">
    <property type="entry name" value="DNA breaking-rejoining enzymes"/>
    <property type="match status" value="1"/>
</dbReference>
<dbReference type="InterPro" id="IPR011010">
    <property type="entry name" value="DNA_brk_join_enz"/>
</dbReference>
<dbReference type="PROSITE" id="PS51898">
    <property type="entry name" value="TYR_RECOMBINASE"/>
    <property type="match status" value="1"/>
</dbReference>
<dbReference type="InterPro" id="IPR002104">
    <property type="entry name" value="Integrase_catalytic"/>
</dbReference>
<dbReference type="Proteomes" id="UP000449846">
    <property type="component" value="Unassembled WGS sequence"/>
</dbReference>
<name>A0A844HQR9_9RHOB</name>